<keyword evidence="2 4" id="KW-0009">Actin-binding</keyword>
<comment type="subunit">
    <text evidence="4">Heterodimer of an alpha and a beta subunit.</text>
</comment>
<protein>
    <recommendedName>
        <fullName evidence="4">F-actin-capping protein subunit alpha</fullName>
    </recommendedName>
</protein>
<reference evidence="6" key="1">
    <citation type="submission" date="2019-03" db="EMBL/GenBank/DDBJ databases">
        <title>Snf2 controls pulcherriminic acid biosynthesis and connects pigmentation and antifungal activity of the yeast Metschnikowia pulcherrima.</title>
        <authorList>
            <person name="Gore-Lloyd D."/>
            <person name="Sumann I."/>
            <person name="Brachmann A.O."/>
            <person name="Schneeberger K."/>
            <person name="Ortiz-Merino R.A."/>
            <person name="Moreno-Beltran M."/>
            <person name="Schlaefli M."/>
            <person name="Kirner P."/>
            <person name="Santos Kron A."/>
            <person name="Wolfe K.H."/>
            <person name="Piel J."/>
            <person name="Ahrens C.H."/>
            <person name="Henk D."/>
            <person name="Freimoser F.M."/>
        </authorList>
    </citation>
    <scope>NUCLEOTIDE SEQUENCE [LARGE SCALE GENOMIC DNA]</scope>
    <source>
        <strain evidence="6">APC 1.2</strain>
    </source>
</reference>
<evidence type="ECO:0000256" key="2">
    <source>
        <dbReference type="ARBA" id="ARBA00023203"/>
    </source>
</evidence>
<evidence type="ECO:0000313" key="5">
    <source>
        <dbReference type="EMBL" id="QBM88520.1"/>
    </source>
</evidence>
<accession>A0A4P6XML3</accession>
<evidence type="ECO:0000256" key="3">
    <source>
        <dbReference type="ARBA" id="ARBA00025389"/>
    </source>
</evidence>
<sequence length="266" mass="29477">MSVTLGEIVGELVKTAPLGELGDVKADLYALASDENSATINDALDRQINENGLVVSGNLIASKLNKDTSSLKYWDYIGKKKFNVDLDTKRAIDIEPALPGVEYPGYFEKLVELLEQYGNDHYPSDYAYTVIPGPENSVQIVIIGQKLNKSNFYTGMWKSVYSVDGSGKIEGNVKLDIHYYEDGNVRLDFDEATESASLGEVSASAIVNYINKAENDATLKILEDFTLLNQKYFKNLRRLLPVTKSKINWGKAIGAYRLGSDVVNKK</sequence>
<dbReference type="GO" id="GO:0030036">
    <property type="term" value="P:actin cytoskeleton organization"/>
    <property type="evidence" value="ECO:0007669"/>
    <property type="project" value="TreeGrafter"/>
</dbReference>
<evidence type="ECO:0000256" key="1">
    <source>
        <dbReference type="ARBA" id="ARBA00022467"/>
    </source>
</evidence>
<dbReference type="STRING" id="2163413.A0A4P6XML3"/>
<keyword evidence="6" id="KW-1185">Reference proteome</keyword>
<dbReference type="GO" id="GO:0051016">
    <property type="term" value="P:barbed-end actin filament capping"/>
    <property type="evidence" value="ECO:0007669"/>
    <property type="project" value="UniProtKB-UniRule"/>
</dbReference>
<dbReference type="SUPFAM" id="SSF90096">
    <property type="entry name" value="Subunits of heterodimeric actin filament capping protein Capz"/>
    <property type="match status" value="1"/>
</dbReference>
<name>A0A4P6XML3_9ASCO</name>
<comment type="function">
    <text evidence="3 4">F-actin-capping proteins bind in a Ca(2+)-independent manner to the fast growing ends of actin filaments (barbed end) thereby blocking the exchange of subunits at these ends. Unlike other capping proteins (such as gelsolin and severin), these proteins do not sever actin filaments.</text>
</comment>
<evidence type="ECO:0000256" key="4">
    <source>
        <dbReference type="RuleBase" id="RU365077"/>
    </source>
</evidence>
<dbReference type="PRINTS" id="PR00191">
    <property type="entry name" value="FACTINCAPA"/>
</dbReference>
<dbReference type="GO" id="GO:0051015">
    <property type="term" value="F:actin filament binding"/>
    <property type="evidence" value="ECO:0007669"/>
    <property type="project" value="TreeGrafter"/>
</dbReference>
<proteinExistence type="inferred from homology"/>
<organism evidence="5 6">
    <name type="scientific">Metschnikowia aff. pulcherrima</name>
    <dbReference type="NCBI Taxonomy" id="2163413"/>
    <lineage>
        <taxon>Eukaryota</taxon>
        <taxon>Fungi</taxon>
        <taxon>Dikarya</taxon>
        <taxon>Ascomycota</taxon>
        <taxon>Saccharomycotina</taxon>
        <taxon>Pichiomycetes</taxon>
        <taxon>Metschnikowiaceae</taxon>
        <taxon>Metschnikowia</taxon>
    </lineage>
</organism>
<dbReference type="Gene3D" id="3.30.1140.60">
    <property type="entry name" value="F-actin capping protein, alpha subunit"/>
    <property type="match status" value="1"/>
</dbReference>
<keyword evidence="1 4" id="KW-0117">Actin capping</keyword>
<evidence type="ECO:0000313" key="6">
    <source>
        <dbReference type="Proteomes" id="UP000292447"/>
    </source>
</evidence>
<dbReference type="Pfam" id="PF01267">
    <property type="entry name" value="F-actin_cap_A"/>
    <property type="match status" value="1"/>
</dbReference>
<dbReference type="PANTHER" id="PTHR10653:SF0">
    <property type="entry name" value="F-ACTIN-CAPPING PROTEIN SUBUNIT ALPHA"/>
    <property type="match status" value="1"/>
</dbReference>
<dbReference type="InterPro" id="IPR042489">
    <property type="entry name" value="CapZ_alpha_1"/>
</dbReference>
<dbReference type="InterPro" id="IPR042276">
    <property type="entry name" value="CapZ_alpha/beta_2"/>
</dbReference>
<dbReference type="GO" id="GO:0008290">
    <property type="term" value="C:F-actin capping protein complex"/>
    <property type="evidence" value="ECO:0007669"/>
    <property type="project" value="UniProtKB-UniRule"/>
</dbReference>
<dbReference type="PANTHER" id="PTHR10653">
    <property type="entry name" value="F-ACTIN-CAPPING PROTEIN SUBUNIT ALPHA"/>
    <property type="match status" value="1"/>
</dbReference>
<dbReference type="EMBL" id="CP034458">
    <property type="protein sequence ID" value="QBM88520.1"/>
    <property type="molecule type" value="Genomic_DNA"/>
</dbReference>
<dbReference type="InterPro" id="IPR002189">
    <property type="entry name" value="CapZ_alpha"/>
</dbReference>
<dbReference type="AlphaFoldDB" id="A0A4P6XML3"/>
<dbReference type="Proteomes" id="UP000292447">
    <property type="component" value="Chromosome III"/>
</dbReference>
<dbReference type="GO" id="GO:0030479">
    <property type="term" value="C:actin cortical patch"/>
    <property type="evidence" value="ECO:0007669"/>
    <property type="project" value="TreeGrafter"/>
</dbReference>
<dbReference type="InterPro" id="IPR037282">
    <property type="entry name" value="CapZ_alpha/beta"/>
</dbReference>
<gene>
    <name evidence="5" type="primary">MPUL0C04910</name>
    <name evidence="5" type="ORF">METSCH_C04910</name>
</gene>
<comment type="similarity">
    <text evidence="4">Belongs to the F-actin-capping protein alpha subunit family.</text>
</comment>
<dbReference type="Gene3D" id="3.90.1150.210">
    <property type="entry name" value="F-actin capping protein, beta subunit"/>
    <property type="match status" value="1"/>
</dbReference>